<evidence type="ECO:0000313" key="3">
    <source>
        <dbReference type="EMBL" id="QPK78509.1"/>
    </source>
</evidence>
<evidence type="ECO:0000313" key="4">
    <source>
        <dbReference type="Proteomes" id="UP000594681"/>
    </source>
</evidence>
<organism evidence="3 4">
    <name type="scientific">Corynebacterium lizhenjunii</name>
    <dbReference type="NCBI Taxonomy" id="2709394"/>
    <lineage>
        <taxon>Bacteria</taxon>
        <taxon>Bacillati</taxon>
        <taxon>Actinomycetota</taxon>
        <taxon>Actinomycetes</taxon>
        <taxon>Mycobacteriales</taxon>
        <taxon>Corynebacteriaceae</taxon>
        <taxon>Corynebacterium</taxon>
    </lineage>
</organism>
<keyword evidence="2" id="KW-0812">Transmembrane</keyword>
<feature type="region of interest" description="Disordered" evidence="1">
    <location>
        <begin position="1"/>
        <end position="113"/>
    </location>
</feature>
<feature type="transmembrane region" description="Helical" evidence="2">
    <location>
        <begin position="125"/>
        <end position="143"/>
    </location>
</feature>
<keyword evidence="2" id="KW-0472">Membrane</keyword>
<dbReference type="AlphaFoldDB" id="A0A7T0KDI7"/>
<accession>A0A7T0KDI7</accession>
<feature type="compositionally biased region" description="Polar residues" evidence="1">
    <location>
        <begin position="1"/>
        <end position="11"/>
    </location>
</feature>
<keyword evidence="4" id="KW-1185">Reference proteome</keyword>
<dbReference type="RefSeq" id="WP_165010211.1">
    <property type="nucleotide sequence ID" value="NZ_CP064954.1"/>
</dbReference>
<reference evidence="3 4" key="1">
    <citation type="submission" date="2020-11" db="EMBL/GenBank/DDBJ databases">
        <title>Corynebacterium sp. ZJ-599.</title>
        <authorList>
            <person name="Zhou J."/>
        </authorList>
    </citation>
    <scope>NUCLEOTIDE SEQUENCE [LARGE SCALE GENOMIC DNA]</scope>
    <source>
        <strain evidence="3 4">ZJ-599</strain>
    </source>
</reference>
<name>A0A7T0KDI7_9CORY</name>
<dbReference type="EMBL" id="CP064954">
    <property type="protein sequence ID" value="QPK78509.1"/>
    <property type="molecule type" value="Genomic_DNA"/>
</dbReference>
<evidence type="ECO:0000256" key="1">
    <source>
        <dbReference type="SAM" id="MobiDB-lite"/>
    </source>
</evidence>
<proteinExistence type="predicted"/>
<sequence>MGASRDYTSGNEFGDGHSLTTALAERPRAVSFAGARPAEHMRSATPRPATISRTGSYAASKVDVLRERGYEEPSAPGRGLPPRRTSHTGTPQRGQRAQRLGSRQVVSERGRRVSSARQVSQRFRLASYGVGLLIAGVCGSMWFSGQATQQAFHIQELSVQETMLTNQLETLHRDLENVRSSADVARRAAEASMGVPVQAGIVEVQENGDIAERRPATAETESIIDVNGAPVRPGQASSDPKEVADVSGNLNAVPQGEQGIARPDPARRGQMPYAARTDR</sequence>
<evidence type="ECO:0000256" key="2">
    <source>
        <dbReference type="SAM" id="Phobius"/>
    </source>
</evidence>
<dbReference type="Proteomes" id="UP000594681">
    <property type="component" value="Chromosome"/>
</dbReference>
<feature type="region of interest" description="Disordered" evidence="1">
    <location>
        <begin position="228"/>
        <end position="279"/>
    </location>
</feature>
<evidence type="ECO:0008006" key="5">
    <source>
        <dbReference type="Google" id="ProtNLM"/>
    </source>
</evidence>
<dbReference type="KEGG" id="cliz:G7Y31_08055"/>
<keyword evidence="2" id="KW-1133">Transmembrane helix</keyword>
<gene>
    <name evidence="3" type="ORF">G7Y31_08055</name>
</gene>
<protein>
    <recommendedName>
        <fullName evidence="5">Cell division protein FtsL</fullName>
    </recommendedName>
</protein>